<sequence>MRRKGAMERKIEQLEDAEHLLLDLVQILKQDDQNVHTCQLINLIRSSTSLGEIRFSLGQQFSLEALERIPRVSETHNHLAQILKEESYARPRRRMMTIQRLADIPIYHVPAKPWTTVTDDDDLVSHLISIWLTWSHPWFCWVNRDLFIQDMQAGNLDCEFCSPFLVNSILAETSLYSDYCEVFTVPGEMISRGDHFYEETLRLLEEEEEQVSLPTIQGLVTLFVRIAMTGKARIGWMYLDMAIQAAKEYDMSHPYRPTYQESLPIVEDAINETLWGVFNTCCTVNLCALRHVDMEPPQRPRPSVNDKKASRSWTPYPKQMDPIPSHLSCLFHRQCDLCCIMIVITRTFFNSEDRPSPSEVPAIGKNIKRQLQGWYANLPDCLRVRETTVPHILCLHLFYHTVCAQLYSFLRSRADENNDTIGVEEYKSCHSSTAQRIAALFDIHRQQWGVERMHQSTIKCVAVGCLSILEGLDFPENSRVFVTLCTVARDFGRHFSLARGVLQVIQIVAHNRRIILPQETHALFQEFEETRWACERPMQSSSLYLSALYQLAQGADNYKRDGQHQPDWDYL</sequence>
<feature type="domain" description="Xylanolytic transcriptional activator regulatory" evidence="2">
    <location>
        <begin position="130"/>
        <end position="278"/>
    </location>
</feature>
<dbReference type="AlphaFoldDB" id="A0A1E3B6T5"/>
<dbReference type="GO" id="GO:0008270">
    <property type="term" value="F:zinc ion binding"/>
    <property type="evidence" value="ECO:0007669"/>
    <property type="project" value="InterPro"/>
</dbReference>
<dbReference type="Pfam" id="PF04082">
    <property type="entry name" value="Fungal_trans"/>
    <property type="match status" value="1"/>
</dbReference>
<comment type="caution">
    <text evidence="3">The sequence shown here is derived from an EMBL/GenBank/DDBJ whole genome shotgun (WGS) entry which is preliminary data.</text>
</comment>
<organism evidence="3 4">
    <name type="scientific">Aspergillus cristatus</name>
    <name type="common">Chinese Fuzhuan brick tea-fermentation fungus</name>
    <name type="synonym">Eurotium cristatum</name>
    <dbReference type="NCBI Taxonomy" id="573508"/>
    <lineage>
        <taxon>Eukaryota</taxon>
        <taxon>Fungi</taxon>
        <taxon>Dikarya</taxon>
        <taxon>Ascomycota</taxon>
        <taxon>Pezizomycotina</taxon>
        <taxon>Eurotiomycetes</taxon>
        <taxon>Eurotiomycetidae</taxon>
        <taxon>Eurotiales</taxon>
        <taxon>Aspergillaceae</taxon>
        <taxon>Aspergillus</taxon>
        <taxon>Aspergillus subgen. Aspergillus</taxon>
    </lineage>
</organism>
<protein>
    <recommendedName>
        <fullName evidence="2">Xylanolytic transcriptional activator regulatory domain-containing protein</fullName>
    </recommendedName>
</protein>
<keyword evidence="1" id="KW-0539">Nucleus</keyword>
<dbReference type="GO" id="GO:0003677">
    <property type="term" value="F:DNA binding"/>
    <property type="evidence" value="ECO:0007669"/>
    <property type="project" value="InterPro"/>
</dbReference>
<evidence type="ECO:0000256" key="1">
    <source>
        <dbReference type="ARBA" id="ARBA00023242"/>
    </source>
</evidence>
<dbReference type="InterPro" id="IPR053187">
    <property type="entry name" value="Notoamide_regulator"/>
</dbReference>
<dbReference type="PANTHER" id="PTHR47256">
    <property type="entry name" value="ZN(II)2CYS6 TRANSCRIPTION FACTOR (EUROFUNG)-RELATED"/>
    <property type="match status" value="1"/>
</dbReference>
<proteinExistence type="predicted"/>
<dbReference type="STRING" id="573508.A0A1E3B6T5"/>
<dbReference type="EMBL" id="JXNT01000010">
    <property type="protein sequence ID" value="ODM16670.1"/>
    <property type="molecule type" value="Genomic_DNA"/>
</dbReference>
<reference evidence="3 4" key="1">
    <citation type="journal article" date="2016" name="BMC Genomics">
        <title>Comparative genomic and transcriptomic analyses of the Fuzhuan brick tea-fermentation fungus Aspergillus cristatus.</title>
        <authorList>
            <person name="Ge Y."/>
            <person name="Wang Y."/>
            <person name="Liu Y."/>
            <person name="Tan Y."/>
            <person name="Ren X."/>
            <person name="Zhang X."/>
            <person name="Hyde K.D."/>
            <person name="Liu Y."/>
            <person name="Liu Z."/>
        </authorList>
    </citation>
    <scope>NUCLEOTIDE SEQUENCE [LARGE SCALE GENOMIC DNA]</scope>
    <source>
        <strain evidence="3 4">GZAAS20.1005</strain>
    </source>
</reference>
<dbReference type="InterPro" id="IPR007219">
    <property type="entry name" value="XnlR_reg_dom"/>
</dbReference>
<dbReference type="CDD" id="cd12148">
    <property type="entry name" value="fungal_TF_MHR"/>
    <property type="match status" value="1"/>
</dbReference>
<keyword evidence="4" id="KW-1185">Reference proteome</keyword>
<gene>
    <name evidence="3" type="ORF">SI65_07635</name>
</gene>
<dbReference type="OrthoDB" id="2593732at2759"/>
<dbReference type="Proteomes" id="UP000094569">
    <property type="component" value="Unassembled WGS sequence"/>
</dbReference>
<dbReference type="PANTHER" id="PTHR47256:SF4">
    <property type="entry name" value="ZN(II)2CYS6 TRANSCRIPTION FACTOR (EUROFUNG)"/>
    <property type="match status" value="1"/>
</dbReference>
<dbReference type="GO" id="GO:0006351">
    <property type="term" value="P:DNA-templated transcription"/>
    <property type="evidence" value="ECO:0007669"/>
    <property type="project" value="InterPro"/>
</dbReference>
<name>A0A1E3B6T5_ASPCR</name>
<evidence type="ECO:0000313" key="4">
    <source>
        <dbReference type="Proteomes" id="UP000094569"/>
    </source>
</evidence>
<evidence type="ECO:0000259" key="2">
    <source>
        <dbReference type="Pfam" id="PF04082"/>
    </source>
</evidence>
<evidence type="ECO:0000313" key="3">
    <source>
        <dbReference type="EMBL" id="ODM16670.1"/>
    </source>
</evidence>
<accession>A0A1E3B6T5</accession>
<dbReference type="VEuPathDB" id="FungiDB:SI65_07635"/>